<evidence type="ECO:0000259" key="4">
    <source>
        <dbReference type="PROSITE" id="PS50002"/>
    </source>
</evidence>
<dbReference type="InterPro" id="IPR029071">
    <property type="entry name" value="Ubiquitin-like_domsf"/>
</dbReference>
<feature type="domain" description="Ras-associating" evidence="5">
    <location>
        <begin position="343"/>
        <end position="431"/>
    </location>
</feature>
<feature type="compositionally biased region" description="Acidic residues" evidence="3">
    <location>
        <begin position="235"/>
        <end position="259"/>
    </location>
</feature>
<sequence>MRQGVDASYGQRRVMLYDDDNGYNDFDADAYDDDVNNELGVQEYAYDGAEDLHEDGMYDDEAHDDDDYDDELDDEELSSSPSIPDENINFDLVYALHTFVATVEGQATVHKGDHLTLLDDSNSYWWLVRVMSSQEVGYIPAENIETPYERLARLNKHRNVEITTATENDHDQVPRNIYSGHLIKARQRGVNKHSGKPSALSRREVNVRNAPKVTEKKRGVIFGQSEYVEHSGDEASYEGEYEEDAYEEDEEDEEGDEEGGVYGEDEAKQKDAAEAEPAADEHDDESDAVHAADTGAGSAKSGTRNVLGLFDPDDSLLQGLPSDSEGRRQRPGSLLGMSGSGSVFNVVRVFAGDHVESSATFKTVLLSKTTKASDLVRQAMQRFRVEDDPNDYSIVLKHVDGEEHVLWADEYPLEILESLSDEDEAASRRQSHDSVGSLSSLIDANSSRVAFDYSDDRFGKLYLVHTASYAAATEDITPNSSGDADHLGVPDRDAGSMSPGTATTRFTLQLALFPRDLPDGKVFHPKTGVAIHGDPATARMDRPQTRLLSFAKNTTVAEVIESALTHFQVLEGVVDGGDDVDERMPNTRGRTRVKYSLSVVTDDGERRLNASSKVLSSYDTPPLFKTIDAASLKALKRGSLEMQQYLGAPEDISDTDPLFVLRQARTVQARNLSSASSEGKSEGRSDSRTEGRAETRQHASESQMRSAQAAQAAQAARVAENRNRAAQAAAAQPTTAASMAQVISSVPSSPAGSPRRTPPRKSSAPHTPEREHSVSGPDSPTPTRGSALPLADTNDQMGVDLILNNKVRLRSARTNESPRIRYSLLQNGGEQDVSSVLRDVLANKVADDAGAAGQTGAQTDAAGASGDLLERFVDRMPDMTSNSITDTIDLMLDRISHMPEDSQAMESFNNDVVGDTMPLFSSREAPEPLVPDDFPQTDALSVSHRGVDPASLDMYEPVIKTKVDLNALYGIVNAMAMVPSDTPITREHKRVLSQSSTASSHGWLQQSTSQLAKLLEDPEEVKVLETTSGLIGPDWPRSTHAPGSEIAATKEKYAPLMSQVSMIEASLDDVLRTTLHIDN</sequence>
<evidence type="ECO:0000313" key="6">
    <source>
        <dbReference type="EMBL" id="WFD36126.1"/>
    </source>
</evidence>
<feature type="compositionally biased region" description="Polar residues" evidence="3">
    <location>
        <begin position="742"/>
        <end position="751"/>
    </location>
</feature>
<feature type="compositionally biased region" description="Basic and acidic residues" evidence="3">
    <location>
        <begin position="679"/>
        <end position="699"/>
    </location>
</feature>
<dbReference type="SMART" id="SM00314">
    <property type="entry name" value="RA"/>
    <property type="match status" value="1"/>
</dbReference>
<dbReference type="SUPFAM" id="SSF50044">
    <property type="entry name" value="SH3-domain"/>
    <property type="match status" value="1"/>
</dbReference>
<gene>
    <name evidence="6" type="primary">BUD14</name>
    <name evidence="6" type="ORF">MCUN1_002997</name>
</gene>
<dbReference type="GO" id="GO:0007165">
    <property type="term" value="P:signal transduction"/>
    <property type="evidence" value="ECO:0007669"/>
    <property type="project" value="InterPro"/>
</dbReference>
<evidence type="ECO:0000256" key="1">
    <source>
        <dbReference type="ARBA" id="ARBA00022443"/>
    </source>
</evidence>
<reference evidence="6" key="1">
    <citation type="submission" date="2023-03" db="EMBL/GenBank/DDBJ databases">
        <title>Mating type loci evolution in Malassezia.</title>
        <authorList>
            <person name="Coelho M.A."/>
        </authorList>
    </citation>
    <scope>NUCLEOTIDE SEQUENCE</scope>
    <source>
        <strain evidence="6">CBS 11721</strain>
    </source>
</reference>
<dbReference type="InterPro" id="IPR001452">
    <property type="entry name" value="SH3_domain"/>
</dbReference>
<dbReference type="PANTHER" id="PTHR47775:SF1">
    <property type="entry name" value="BUD SITE SELECTION PROTEIN 14"/>
    <property type="match status" value="1"/>
</dbReference>
<dbReference type="PANTHER" id="PTHR47775">
    <property type="entry name" value="BUD SITE SELECTION PROTEIN 14"/>
    <property type="match status" value="1"/>
</dbReference>
<organism evidence="6 7">
    <name type="scientific">Malassezia cuniculi</name>
    <dbReference type="NCBI Taxonomy" id="948313"/>
    <lineage>
        <taxon>Eukaryota</taxon>
        <taxon>Fungi</taxon>
        <taxon>Dikarya</taxon>
        <taxon>Basidiomycota</taxon>
        <taxon>Ustilaginomycotina</taxon>
        <taxon>Malasseziomycetes</taxon>
        <taxon>Malasseziales</taxon>
        <taxon>Malasseziaceae</taxon>
        <taxon>Malassezia</taxon>
    </lineage>
</organism>
<dbReference type="FunFam" id="2.30.30.40:FF:000035">
    <property type="entry name" value="SH3 domain containing protein"/>
    <property type="match status" value="1"/>
</dbReference>
<evidence type="ECO:0000256" key="2">
    <source>
        <dbReference type="PROSITE-ProRule" id="PRU00192"/>
    </source>
</evidence>
<dbReference type="SUPFAM" id="SSF54236">
    <property type="entry name" value="Ubiquitin-like"/>
    <property type="match status" value="1"/>
</dbReference>
<dbReference type="GO" id="GO:0030950">
    <property type="term" value="P:establishment or maintenance of actin cytoskeleton polarity"/>
    <property type="evidence" value="ECO:0007669"/>
    <property type="project" value="TreeGrafter"/>
</dbReference>
<feature type="compositionally biased region" description="Low complexity" evidence="3">
    <location>
        <begin position="700"/>
        <end position="741"/>
    </location>
</feature>
<dbReference type="InterPro" id="IPR036028">
    <property type="entry name" value="SH3-like_dom_sf"/>
</dbReference>
<dbReference type="PROSITE" id="PS50200">
    <property type="entry name" value="RA"/>
    <property type="match status" value="1"/>
</dbReference>
<dbReference type="SMART" id="SM00326">
    <property type="entry name" value="SH3"/>
    <property type="match status" value="1"/>
</dbReference>
<evidence type="ECO:0000256" key="3">
    <source>
        <dbReference type="SAM" id="MobiDB-lite"/>
    </source>
</evidence>
<dbReference type="Pfam" id="PF00018">
    <property type="entry name" value="SH3_1"/>
    <property type="match status" value="1"/>
</dbReference>
<feature type="compositionally biased region" description="Acidic residues" evidence="3">
    <location>
        <begin position="57"/>
        <end position="77"/>
    </location>
</feature>
<feature type="domain" description="SH3" evidence="4">
    <location>
        <begin position="88"/>
        <end position="149"/>
    </location>
</feature>
<feature type="compositionally biased region" description="Polar residues" evidence="3">
    <location>
        <begin position="668"/>
        <end position="678"/>
    </location>
</feature>
<dbReference type="Gene3D" id="2.30.30.40">
    <property type="entry name" value="SH3 Domains"/>
    <property type="match status" value="1"/>
</dbReference>
<dbReference type="Gene3D" id="3.10.20.90">
    <property type="entry name" value="Phosphatidylinositol 3-kinase Catalytic Subunit, Chain A, domain 1"/>
    <property type="match status" value="1"/>
</dbReference>
<feature type="compositionally biased region" description="Acidic residues" evidence="3">
    <location>
        <begin position="277"/>
        <end position="286"/>
    </location>
</feature>
<dbReference type="InterPro" id="IPR053039">
    <property type="entry name" value="Polarity_Bud-Selection_Reg"/>
</dbReference>
<dbReference type="Pfam" id="PF00788">
    <property type="entry name" value="RA"/>
    <property type="match status" value="1"/>
</dbReference>
<dbReference type="InterPro" id="IPR000159">
    <property type="entry name" value="RA_dom"/>
</dbReference>
<feature type="region of interest" description="Disordered" evidence="3">
    <location>
        <begin position="186"/>
        <end position="212"/>
    </location>
</feature>
<proteinExistence type="predicted"/>
<dbReference type="PROSITE" id="PS50002">
    <property type="entry name" value="SH3"/>
    <property type="match status" value="1"/>
</dbReference>
<protein>
    <submittedName>
        <fullName evidence="6">Protein phosphatase regulator</fullName>
    </submittedName>
</protein>
<evidence type="ECO:0000259" key="5">
    <source>
        <dbReference type="PROSITE" id="PS50200"/>
    </source>
</evidence>
<accession>A0AAF0ESR5</accession>
<dbReference type="CDD" id="cd17043">
    <property type="entry name" value="RA"/>
    <property type="match status" value="1"/>
</dbReference>
<keyword evidence="1 2" id="KW-0728">SH3 domain</keyword>
<name>A0AAF0ESR5_9BASI</name>
<feature type="region of interest" description="Disordered" evidence="3">
    <location>
        <begin position="668"/>
        <end position="793"/>
    </location>
</feature>
<dbReference type="EMBL" id="CP119880">
    <property type="protein sequence ID" value="WFD36126.1"/>
    <property type="molecule type" value="Genomic_DNA"/>
</dbReference>
<feature type="region of interest" description="Disordered" evidence="3">
    <location>
        <begin position="55"/>
        <end position="84"/>
    </location>
</feature>
<dbReference type="GO" id="GO:0015630">
    <property type="term" value="C:microtubule cytoskeleton"/>
    <property type="evidence" value="ECO:0007669"/>
    <property type="project" value="TreeGrafter"/>
</dbReference>
<evidence type="ECO:0000313" key="7">
    <source>
        <dbReference type="Proteomes" id="UP001219933"/>
    </source>
</evidence>
<dbReference type="GO" id="GO:0008104">
    <property type="term" value="P:intracellular protein localization"/>
    <property type="evidence" value="ECO:0007669"/>
    <property type="project" value="TreeGrafter"/>
</dbReference>
<feature type="region of interest" description="Disordered" evidence="3">
    <location>
        <begin position="224"/>
        <end position="335"/>
    </location>
</feature>
<keyword evidence="7" id="KW-1185">Reference proteome</keyword>
<dbReference type="Proteomes" id="UP001219933">
    <property type="component" value="Chromosome 4"/>
</dbReference>
<feature type="compositionally biased region" description="Basic residues" evidence="3">
    <location>
        <begin position="186"/>
        <end position="195"/>
    </location>
</feature>
<dbReference type="AlphaFoldDB" id="A0AAF0ESR5"/>
<dbReference type="GO" id="GO:0051286">
    <property type="term" value="C:cell tip"/>
    <property type="evidence" value="ECO:0007669"/>
    <property type="project" value="TreeGrafter"/>
</dbReference>